<proteinExistence type="predicted"/>
<accession>A0A364NT13</accession>
<keyword evidence="4" id="KW-1185">Reference proteome</keyword>
<dbReference type="AlphaFoldDB" id="A0A364NT13"/>
<organism evidence="3 4">
    <name type="scientific">Paramagnetospirillum kuznetsovii</name>
    <dbReference type="NCBI Taxonomy" id="2053833"/>
    <lineage>
        <taxon>Bacteria</taxon>
        <taxon>Pseudomonadati</taxon>
        <taxon>Pseudomonadota</taxon>
        <taxon>Alphaproteobacteria</taxon>
        <taxon>Rhodospirillales</taxon>
        <taxon>Magnetospirillaceae</taxon>
        <taxon>Paramagnetospirillum</taxon>
    </lineage>
</organism>
<comment type="caution">
    <text evidence="3">The sequence shown here is derived from an EMBL/GenBank/DDBJ whole genome shotgun (WGS) entry which is preliminary data.</text>
</comment>
<name>A0A364NT13_9PROT</name>
<dbReference type="Proteomes" id="UP000251075">
    <property type="component" value="Unassembled WGS sequence"/>
</dbReference>
<evidence type="ECO:0000313" key="4">
    <source>
        <dbReference type="Proteomes" id="UP000251075"/>
    </source>
</evidence>
<keyword evidence="2" id="KW-0472">Membrane</keyword>
<keyword evidence="2" id="KW-1133">Transmembrane helix</keyword>
<evidence type="ECO:0000256" key="2">
    <source>
        <dbReference type="SAM" id="Phobius"/>
    </source>
</evidence>
<dbReference type="OrthoDB" id="7361236at2"/>
<gene>
    <name evidence="3" type="ORF">CU669_19460</name>
</gene>
<evidence type="ECO:0000256" key="1">
    <source>
        <dbReference type="SAM" id="MobiDB-lite"/>
    </source>
</evidence>
<dbReference type="InterPro" id="IPR058956">
    <property type="entry name" value="MamC"/>
</dbReference>
<dbReference type="RefSeq" id="WP_112147258.1">
    <property type="nucleotide sequence ID" value="NZ_PGTO01000029.1"/>
</dbReference>
<feature type="region of interest" description="Disordered" evidence="1">
    <location>
        <begin position="101"/>
        <end position="121"/>
    </location>
</feature>
<dbReference type="Pfam" id="PF26373">
    <property type="entry name" value="MamC"/>
    <property type="match status" value="1"/>
</dbReference>
<keyword evidence="2" id="KW-0812">Transmembrane</keyword>
<feature type="transmembrane region" description="Helical" evidence="2">
    <location>
        <begin position="6"/>
        <end position="30"/>
    </location>
</feature>
<dbReference type="EMBL" id="PGTO01000029">
    <property type="protein sequence ID" value="RAU20223.1"/>
    <property type="molecule type" value="Genomic_DNA"/>
</dbReference>
<feature type="compositionally biased region" description="Acidic residues" evidence="1">
    <location>
        <begin position="112"/>
        <end position="121"/>
    </location>
</feature>
<protein>
    <submittedName>
        <fullName evidence="3">Magnetic particle protein</fullName>
    </submittedName>
</protein>
<evidence type="ECO:0000313" key="3">
    <source>
        <dbReference type="EMBL" id="RAU20223.1"/>
    </source>
</evidence>
<reference evidence="3 4" key="1">
    <citation type="submission" date="2017-11" db="EMBL/GenBank/DDBJ databases">
        <title>Draft genome sequence of magnetotactic bacterium Magnetospirillum kuznetsovii LBB-42.</title>
        <authorList>
            <person name="Grouzdev D.S."/>
            <person name="Rysina M.S."/>
            <person name="Baslerov R.V."/>
            <person name="Koziaeva V."/>
        </authorList>
    </citation>
    <scope>NUCLEOTIDE SEQUENCE [LARGE SCALE GENOMIC DNA]</scope>
    <source>
        <strain evidence="3 4">LBB-42</strain>
    </source>
</reference>
<sequence length="121" mass="11954">MTFQLAPYLAASVPGVGVLGAIIGGAAAAAKNLELLKTGRISQREAGIDTAKETVGAGVATAFSAAAVGFVGAGLFTSIGVAVIAGIAGKYAWDRCIDFGEGKPPSSTSPASEDDLLAEIQ</sequence>
<dbReference type="NCBIfam" id="NF038051">
    <property type="entry name" value="MamC"/>
    <property type="match status" value="1"/>
</dbReference>